<evidence type="ECO:0000313" key="10">
    <source>
        <dbReference type="RefSeq" id="XP_052121976.1"/>
    </source>
</evidence>
<evidence type="ECO:0000256" key="2">
    <source>
        <dbReference type="ARBA" id="ARBA00022723"/>
    </source>
</evidence>
<sequence>MTELFCVCMRPDDGKFMIGCDFCPQWFHGVCVGQFRNKKNHLWKCAICSSKWTGEWIKGEKVSGGTSSSSSGKASRSFRDLSNNVNKKSDHTVSISISSSTPQTSTINNSSRNEELLDQVVNGAIQRTDVEFKVKSGPCPADLVDSVEVETENYDSNNDEDKGKALNSSSSLQKLVKSTERISGECSAERACSSGPKNSIKSGTTNAQKDTMRLKHEQAGIFSSNISLSGAVREGPTGLEVHCSMSNVSPDSSKYCINQSPSPRVQPSLAHSPQLLGGVTSTGSARASKSTPKKSSAYTCFPSNKLAPAGSADSQCKKPLENVPVGHGFVSSPLKMGSDTETNLLETNKSASAGTTYASKDTVRLKHEQPGSLLSTYERQMLSAVAKFLKNVFIETKSWSIKRHFDIQKDTVSCGVHICWFALLLTRKYNLAPLENPSDFRQHIYDSILLQKDL</sequence>
<evidence type="ECO:0000313" key="9">
    <source>
        <dbReference type="Proteomes" id="UP000504606"/>
    </source>
</evidence>
<evidence type="ECO:0000256" key="5">
    <source>
        <dbReference type="ARBA" id="ARBA00023242"/>
    </source>
</evidence>
<dbReference type="GO" id="GO:0008270">
    <property type="term" value="F:zinc ion binding"/>
    <property type="evidence" value="ECO:0007669"/>
    <property type="project" value="UniProtKB-KW"/>
</dbReference>
<evidence type="ECO:0000256" key="4">
    <source>
        <dbReference type="ARBA" id="ARBA00022833"/>
    </source>
</evidence>
<dbReference type="Pfam" id="PF00628">
    <property type="entry name" value="PHD"/>
    <property type="match status" value="1"/>
</dbReference>
<feature type="region of interest" description="Disordered" evidence="7">
    <location>
        <begin position="186"/>
        <end position="208"/>
    </location>
</feature>
<feature type="region of interest" description="Disordered" evidence="7">
    <location>
        <begin position="255"/>
        <end position="296"/>
    </location>
</feature>
<dbReference type="InterPro" id="IPR013083">
    <property type="entry name" value="Znf_RING/FYVE/PHD"/>
</dbReference>
<evidence type="ECO:0000256" key="6">
    <source>
        <dbReference type="PROSITE-ProRule" id="PRU00146"/>
    </source>
</evidence>
<evidence type="ECO:0000256" key="1">
    <source>
        <dbReference type="ARBA" id="ARBA00004123"/>
    </source>
</evidence>
<feature type="domain" description="PHD-type" evidence="8">
    <location>
        <begin position="3"/>
        <end position="51"/>
    </location>
</feature>
<keyword evidence="9" id="KW-1185">Reference proteome</keyword>
<feature type="compositionally biased region" description="Polar residues" evidence="7">
    <location>
        <begin position="279"/>
        <end position="296"/>
    </location>
</feature>
<gene>
    <name evidence="10" type="primary">LOC113217763</name>
</gene>
<dbReference type="InterPro" id="IPR037869">
    <property type="entry name" value="Spp1/CFP1"/>
</dbReference>
<dbReference type="GO" id="GO:0048188">
    <property type="term" value="C:Set1C/COMPASS complex"/>
    <property type="evidence" value="ECO:0007669"/>
    <property type="project" value="InterPro"/>
</dbReference>
<dbReference type="PANTHER" id="PTHR46174:SF1">
    <property type="entry name" value="CXXC-TYPE ZINC FINGER PROTEIN 1"/>
    <property type="match status" value="1"/>
</dbReference>
<reference evidence="10" key="1">
    <citation type="submission" date="2025-08" db="UniProtKB">
        <authorList>
            <consortium name="RefSeq"/>
        </authorList>
    </citation>
    <scope>IDENTIFICATION</scope>
    <source>
        <tissue evidence="10">Whole organism</tissue>
    </source>
</reference>
<dbReference type="GeneID" id="113217763"/>
<dbReference type="KEGG" id="foc:113217763"/>
<dbReference type="InterPro" id="IPR038765">
    <property type="entry name" value="Papain-like_cys_pep_sf"/>
</dbReference>
<keyword evidence="4" id="KW-0862">Zinc</keyword>
<dbReference type="SUPFAM" id="SSF57903">
    <property type="entry name" value="FYVE/PHD zinc finger"/>
    <property type="match status" value="1"/>
</dbReference>
<feature type="region of interest" description="Disordered" evidence="7">
    <location>
        <begin position="61"/>
        <end position="113"/>
    </location>
</feature>
<keyword evidence="3 6" id="KW-0863">Zinc-finger</keyword>
<dbReference type="SMART" id="SM00249">
    <property type="entry name" value="PHD"/>
    <property type="match status" value="1"/>
</dbReference>
<dbReference type="InterPro" id="IPR001965">
    <property type="entry name" value="Znf_PHD"/>
</dbReference>
<dbReference type="Gene3D" id="3.30.40.10">
    <property type="entry name" value="Zinc/RING finger domain, C3HC4 (zinc finger)"/>
    <property type="match status" value="1"/>
</dbReference>
<dbReference type="PROSITE" id="PS50016">
    <property type="entry name" value="ZF_PHD_2"/>
    <property type="match status" value="1"/>
</dbReference>
<dbReference type="RefSeq" id="XP_052121976.1">
    <property type="nucleotide sequence ID" value="XM_052266016.1"/>
</dbReference>
<accession>A0A9C6TT63</accession>
<dbReference type="SUPFAM" id="SSF54001">
    <property type="entry name" value="Cysteine proteinases"/>
    <property type="match status" value="1"/>
</dbReference>
<dbReference type="InterPro" id="IPR011011">
    <property type="entry name" value="Znf_FYVE_PHD"/>
</dbReference>
<comment type="subcellular location">
    <subcellularLocation>
        <location evidence="1">Nucleus</location>
    </subcellularLocation>
</comment>
<evidence type="ECO:0000259" key="8">
    <source>
        <dbReference type="PROSITE" id="PS50016"/>
    </source>
</evidence>
<feature type="compositionally biased region" description="Low complexity" evidence="7">
    <location>
        <begin position="63"/>
        <end position="75"/>
    </location>
</feature>
<dbReference type="OrthoDB" id="6153983at2759"/>
<protein>
    <submittedName>
        <fullName evidence="10">Uncharacterized protein LOC113217763</fullName>
    </submittedName>
</protein>
<evidence type="ECO:0000256" key="3">
    <source>
        <dbReference type="ARBA" id="ARBA00022771"/>
    </source>
</evidence>
<dbReference type="PANTHER" id="PTHR46174">
    <property type="entry name" value="CXXC-TYPE ZINC FINGER PROTEIN 1"/>
    <property type="match status" value="1"/>
</dbReference>
<feature type="compositionally biased region" description="Low complexity" evidence="7">
    <location>
        <begin position="94"/>
        <end position="111"/>
    </location>
</feature>
<evidence type="ECO:0000256" key="7">
    <source>
        <dbReference type="SAM" id="MobiDB-lite"/>
    </source>
</evidence>
<feature type="compositionally biased region" description="Polar residues" evidence="7">
    <location>
        <begin position="255"/>
        <end position="271"/>
    </location>
</feature>
<keyword evidence="5" id="KW-0539">Nucleus</keyword>
<feature type="compositionally biased region" description="Polar residues" evidence="7">
    <location>
        <begin position="195"/>
        <end position="208"/>
    </location>
</feature>
<dbReference type="AlphaFoldDB" id="A0A9C6TT63"/>
<proteinExistence type="predicted"/>
<dbReference type="InterPro" id="IPR019786">
    <property type="entry name" value="Zinc_finger_PHD-type_CS"/>
</dbReference>
<dbReference type="Proteomes" id="UP000504606">
    <property type="component" value="Unplaced"/>
</dbReference>
<dbReference type="PROSITE" id="PS01359">
    <property type="entry name" value="ZF_PHD_1"/>
    <property type="match status" value="1"/>
</dbReference>
<organism evidence="9 10">
    <name type="scientific">Frankliniella occidentalis</name>
    <name type="common">Western flower thrips</name>
    <name type="synonym">Euthrips occidentalis</name>
    <dbReference type="NCBI Taxonomy" id="133901"/>
    <lineage>
        <taxon>Eukaryota</taxon>
        <taxon>Metazoa</taxon>
        <taxon>Ecdysozoa</taxon>
        <taxon>Arthropoda</taxon>
        <taxon>Hexapoda</taxon>
        <taxon>Insecta</taxon>
        <taxon>Pterygota</taxon>
        <taxon>Neoptera</taxon>
        <taxon>Paraneoptera</taxon>
        <taxon>Thysanoptera</taxon>
        <taxon>Terebrantia</taxon>
        <taxon>Thripoidea</taxon>
        <taxon>Thripidae</taxon>
        <taxon>Frankliniella</taxon>
    </lineage>
</organism>
<dbReference type="InterPro" id="IPR019787">
    <property type="entry name" value="Znf_PHD-finger"/>
</dbReference>
<name>A0A9C6TT63_FRAOC</name>
<dbReference type="GO" id="GO:0045893">
    <property type="term" value="P:positive regulation of DNA-templated transcription"/>
    <property type="evidence" value="ECO:0007669"/>
    <property type="project" value="TreeGrafter"/>
</dbReference>
<keyword evidence="2" id="KW-0479">Metal-binding</keyword>
<feature type="region of interest" description="Disordered" evidence="7">
    <location>
        <begin position="152"/>
        <end position="172"/>
    </location>
</feature>